<gene>
    <name evidence="1" type="ORF">KGD82_25930</name>
</gene>
<reference evidence="1" key="1">
    <citation type="submission" date="2021-05" db="EMBL/GenBank/DDBJ databases">
        <authorList>
            <person name="Kaiqin L."/>
            <person name="Jian G."/>
        </authorList>
    </citation>
    <scope>NUCLEOTIDE SEQUENCE</scope>
    <source>
        <strain evidence="1">HDS5</strain>
    </source>
</reference>
<dbReference type="Proteomes" id="UP000682416">
    <property type="component" value="Chromosome"/>
</dbReference>
<dbReference type="EMBL" id="CP074402">
    <property type="protein sequence ID" value="QVJ01436.1"/>
    <property type="molecule type" value="Genomic_DNA"/>
</dbReference>
<proteinExistence type="predicted"/>
<dbReference type="Gene3D" id="2.60.40.2850">
    <property type="match status" value="1"/>
</dbReference>
<evidence type="ECO:0000313" key="2">
    <source>
        <dbReference type="Proteomes" id="UP000682416"/>
    </source>
</evidence>
<evidence type="ECO:0000313" key="1">
    <source>
        <dbReference type="EMBL" id="QVJ01436.1"/>
    </source>
</evidence>
<accession>A0A975L998</accession>
<dbReference type="InterPro" id="IPR006540">
    <property type="entry name" value="Lactococcin_972"/>
</dbReference>
<organism evidence="1 2">
    <name type="scientific">Nocardiopsis eucommiae</name>
    <dbReference type="NCBI Taxonomy" id="2831970"/>
    <lineage>
        <taxon>Bacteria</taxon>
        <taxon>Bacillati</taxon>
        <taxon>Actinomycetota</taxon>
        <taxon>Actinomycetes</taxon>
        <taxon>Streptosporangiales</taxon>
        <taxon>Nocardiopsidaceae</taxon>
        <taxon>Nocardiopsis</taxon>
    </lineage>
</organism>
<sequence length="100" mass="10243">MNTASRALATVLTATGIALGGGTAALAAHSYVGGGEWIWGITGIPGSGEVYSHYRHGSSCHGATAVGSRTVRVNGNAGQWARANAPRANGNNQSYWRNNC</sequence>
<dbReference type="KEGG" id="nec:KGD82_25930"/>
<dbReference type="NCBIfam" id="TIGR01653">
    <property type="entry name" value="lactococcin_972"/>
    <property type="match status" value="1"/>
</dbReference>
<dbReference type="Pfam" id="PF09683">
    <property type="entry name" value="Lactococcin_972"/>
    <property type="match status" value="1"/>
</dbReference>
<protein>
    <submittedName>
        <fullName evidence="1">Lactococcin 972 family bacteriocin</fullName>
    </submittedName>
</protein>
<dbReference type="AlphaFoldDB" id="A0A975L998"/>
<keyword evidence="2" id="KW-1185">Reference proteome</keyword>
<name>A0A975L998_9ACTN</name>